<dbReference type="OrthoDB" id="5687299at2"/>
<comment type="caution">
    <text evidence="7">The sequence shown here is derived from an EMBL/GenBank/DDBJ whole genome shotgun (WGS) entry which is preliminary data.</text>
</comment>
<dbReference type="Proteomes" id="UP000294796">
    <property type="component" value="Unassembled WGS sequence"/>
</dbReference>
<name>A0A4R5TV31_9GAMM</name>
<dbReference type="InterPro" id="IPR032466">
    <property type="entry name" value="Metal_Hydrolase"/>
</dbReference>
<dbReference type="PANTHER" id="PTHR43668">
    <property type="entry name" value="ALLANTOINASE"/>
    <property type="match status" value="1"/>
</dbReference>
<dbReference type="Gene3D" id="3.20.20.140">
    <property type="entry name" value="Metal-dependent hydrolases"/>
    <property type="match status" value="1"/>
</dbReference>
<dbReference type="RefSeq" id="WP_133321389.1">
    <property type="nucleotide sequence ID" value="NZ_SMTF01000004.1"/>
</dbReference>
<dbReference type="GO" id="GO:0005737">
    <property type="term" value="C:cytoplasm"/>
    <property type="evidence" value="ECO:0007669"/>
    <property type="project" value="TreeGrafter"/>
</dbReference>
<dbReference type="GO" id="GO:0004038">
    <property type="term" value="F:allantoinase activity"/>
    <property type="evidence" value="ECO:0007669"/>
    <property type="project" value="TreeGrafter"/>
</dbReference>
<dbReference type="GO" id="GO:0046872">
    <property type="term" value="F:metal ion binding"/>
    <property type="evidence" value="ECO:0007669"/>
    <property type="project" value="UniProtKB-KW"/>
</dbReference>
<keyword evidence="4" id="KW-0479">Metal-binding</keyword>
<sequence>MTDTLIVNARLVNEGREFDGDLRICGDRIAEIGSGLSARNGDTVVDAAGRRLLPGMIDDQVHFREPGMEHKADMATESAAAVAGGLTSFMDMPNTSPPTLNDAALEDKYSRAAGRARANYGFYFGASNDNLADVRGIDPKATPGLKVFMGASTGNMLVDDPETLDGIFRDTPVPIITHCEDTPTIDAIQAQYRAKYGDDIPAECHPDIRSREACIKSTRLALALARKHDTRLHVLHISTADELALFEHGPMIRADGSRKRITAETCIHFLRFDRRDYARLGHQIKCNPAIKDPADREAITRALAEDVLDVLATDHAPHTWDEKHNPYVRAPSGLPLVQFALNAALECVHEGSFSTAHLVQKFAHAPAQLFDVKERGFLREGYFADLVLVEDTPFTVKREDVLSKCGWSPFEGTTFRSRIASTWINGALAWDGTALVGGPRGQRLEFDR</sequence>
<evidence type="ECO:0000256" key="1">
    <source>
        <dbReference type="ARBA" id="ARBA00001947"/>
    </source>
</evidence>
<comment type="cofactor">
    <cofactor evidence="1">
        <name>Zn(2+)</name>
        <dbReference type="ChEBI" id="CHEBI:29105"/>
    </cofactor>
</comment>
<dbReference type="GO" id="GO:0004151">
    <property type="term" value="F:dihydroorotase activity"/>
    <property type="evidence" value="ECO:0007669"/>
    <property type="project" value="UniProtKB-EC"/>
</dbReference>
<organism evidence="7 8">
    <name type="scientific">Luteimonas aestuarii</name>
    <dbReference type="NCBI Taxonomy" id="453837"/>
    <lineage>
        <taxon>Bacteria</taxon>
        <taxon>Pseudomonadati</taxon>
        <taxon>Pseudomonadota</taxon>
        <taxon>Gammaproteobacteria</taxon>
        <taxon>Lysobacterales</taxon>
        <taxon>Lysobacteraceae</taxon>
        <taxon>Luteimonas</taxon>
    </lineage>
</organism>
<dbReference type="InterPro" id="IPR011059">
    <property type="entry name" value="Metal-dep_hydrolase_composite"/>
</dbReference>
<dbReference type="EMBL" id="SMTF01000004">
    <property type="protein sequence ID" value="TDK24937.1"/>
    <property type="molecule type" value="Genomic_DNA"/>
</dbReference>
<proteinExistence type="inferred from homology"/>
<dbReference type="SUPFAM" id="SSF51556">
    <property type="entry name" value="Metallo-dependent hydrolases"/>
    <property type="match status" value="1"/>
</dbReference>
<dbReference type="NCBIfam" id="NF006688">
    <property type="entry name" value="PRK09236.1"/>
    <property type="match status" value="1"/>
</dbReference>
<dbReference type="InterPro" id="IPR050138">
    <property type="entry name" value="DHOase/Allantoinase_Hydrolase"/>
</dbReference>
<protein>
    <submittedName>
        <fullName evidence="7">Dihydroorotase</fullName>
        <ecNumber evidence="7">3.5.2.3</ecNumber>
    </submittedName>
</protein>
<dbReference type="SUPFAM" id="SSF51338">
    <property type="entry name" value="Composite domain of metallo-dependent hydrolases"/>
    <property type="match status" value="1"/>
</dbReference>
<dbReference type="CDD" id="cd01318">
    <property type="entry name" value="DHOase_IIb"/>
    <property type="match status" value="1"/>
</dbReference>
<gene>
    <name evidence="7" type="ORF">E2F46_07095</name>
</gene>
<dbReference type="Gene3D" id="2.30.40.10">
    <property type="entry name" value="Urease, subunit C, domain 1"/>
    <property type="match status" value="1"/>
</dbReference>
<accession>A0A4R5TV31</accession>
<evidence type="ECO:0000259" key="6">
    <source>
        <dbReference type="Pfam" id="PF01979"/>
    </source>
</evidence>
<dbReference type="AlphaFoldDB" id="A0A4R5TV31"/>
<evidence type="ECO:0000256" key="5">
    <source>
        <dbReference type="ARBA" id="ARBA00022801"/>
    </source>
</evidence>
<evidence type="ECO:0000313" key="8">
    <source>
        <dbReference type="Proteomes" id="UP000294796"/>
    </source>
</evidence>
<dbReference type="PANTHER" id="PTHR43668:SF4">
    <property type="entry name" value="ALLANTOINASE"/>
    <property type="match status" value="1"/>
</dbReference>
<feature type="domain" description="Amidohydrolase-related" evidence="6">
    <location>
        <begin position="52"/>
        <end position="426"/>
    </location>
</feature>
<evidence type="ECO:0000313" key="7">
    <source>
        <dbReference type="EMBL" id="TDK24937.1"/>
    </source>
</evidence>
<comment type="function">
    <text evidence="2">Catalyzes the reversible cyclization of carbamoyl aspartate to dihydroorotate.</text>
</comment>
<dbReference type="InterPro" id="IPR006680">
    <property type="entry name" value="Amidohydro-rel"/>
</dbReference>
<dbReference type="GO" id="GO:0006145">
    <property type="term" value="P:purine nucleobase catabolic process"/>
    <property type="evidence" value="ECO:0007669"/>
    <property type="project" value="TreeGrafter"/>
</dbReference>
<evidence type="ECO:0000256" key="3">
    <source>
        <dbReference type="ARBA" id="ARBA00010286"/>
    </source>
</evidence>
<evidence type="ECO:0000256" key="4">
    <source>
        <dbReference type="ARBA" id="ARBA00022723"/>
    </source>
</evidence>
<dbReference type="PROSITE" id="PS00483">
    <property type="entry name" value="DIHYDROOROTASE_2"/>
    <property type="match status" value="1"/>
</dbReference>
<dbReference type="EC" id="3.5.2.3" evidence="7"/>
<keyword evidence="5 7" id="KW-0378">Hydrolase</keyword>
<comment type="similarity">
    <text evidence="3">Belongs to the metallo-dependent hydrolases superfamily. DHOase family. Class I DHOase subfamily.</text>
</comment>
<dbReference type="Pfam" id="PF01979">
    <property type="entry name" value="Amidohydro_1"/>
    <property type="match status" value="1"/>
</dbReference>
<evidence type="ECO:0000256" key="2">
    <source>
        <dbReference type="ARBA" id="ARBA00002368"/>
    </source>
</evidence>
<reference evidence="7 8" key="1">
    <citation type="submission" date="2019-03" db="EMBL/GenBank/DDBJ databases">
        <title>Luteimonas zhaokaii sp.nov., isolated from the rectal contents of Plateau pika in Yushu, Qinghai Province, China.</title>
        <authorList>
            <person name="Zhang G."/>
        </authorList>
    </citation>
    <scope>NUCLEOTIDE SEQUENCE [LARGE SCALE GENOMIC DNA]</scope>
    <source>
        <strain evidence="7 8">B9</strain>
    </source>
</reference>
<keyword evidence="8" id="KW-1185">Reference proteome</keyword>
<dbReference type="InterPro" id="IPR002195">
    <property type="entry name" value="Dihydroorotase_CS"/>
</dbReference>